<dbReference type="Gene3D" id="3.40.50.10050">
    <property type="entry name" value="Translation initiation factor IF- 2, domain 3"/>
    <property type="match status" value="1"/>
</dbReference>
<comment type="similarity">
    <text evidence="2 10 11">Belongs to the TRAFAC class translation factor GTPase superfamily. Classic translation factor GTPase family. IF-2 subfamily.</text>
</comment>
<comment type="subcellular location">
    <subcellularLocation>
        <location evidence="1 10 12">Cytoplasm</location>
    </subcellularLocation>
</comment>
<dbReference type="InterPro" id="IPR027417">
    <property type="entry name" value="P-loop_NTPase"/>
</dbReference>
<dbReference type="InterPro" id="IPR000178">
    <property type="entry name" value="TF_IF2_bacterial-like"/>
</dbReference>
<feature type="compositionally biased region" description="Low complexity" evidence="13">
    <location>
        <begin position="241"/>
        <end position="252"/>
    </location>
</feature>
<dbReference type="Gene3D" id="3.40.50.300">
    <property type="entry name" value="P-loop containing nucleotide triphosphate hydrolases"/>
    <property type="match status" value="1"/>
</dbReference>
<accession>A0A8J6TFV9</accession>
<dbReference type="CDD" id="cd01887">
    <property type="entry name" value="IF2_eIF5B"/>
    <property type="match status" value="1"/>
</dbReference>
<feature type="region of interest" description="Disordered" evidence="13">
    <location>
        <begin position="165"/>
        <end position="184"/>
    </location>
</feature>
<dbReference type="PROSITE" id="PS01176">
    <property type="entry name" value="IF2"/>
    <property type="match status" value="1"/>
</dbReference>
<dbReference type="InterPro" id="IPR000795">
    <property type="entry name" value="T_Tr_GTP-bd_dom"/>
</dbReference>
<evidence type="ECO:0000256" key="10">
    <source>
        <dbReference type="HAMAP-Rule" id="MF_00100"/>
    </source>
</evidence>
<evidence type="ECO:0000256" key="5">
    <source>
        <dbReference type="ARBA" id="ARBA00022540"/>
    </source>
</evidence>
<keyword evidence="4 10" id="KW-0963">Cytoplasm</keyword>
<dbReference type="EMBL" id="JACNJZ010000114">
    <property type="protein sequence ID" value="MBC8317903.1"/>
    <property type="molecule type" value="Genomic_DNA"/>
</dbReference>
<feature type="region of interest" description="Disordered" evidence="13">
    <location>
        <begin position="310"/>
        <end position="335"/>
    </location>
</feature>
<dbReference type="CDD" id="cd03692">
    <property type="entry name" value="mtIF2_IVc"/>
    <property type="match status" value="1"/>
</dbReference>
<dbReference type="Pfam" id="PF11987">
    <property type="entry name" value="IF-2"/>
    <property type="match status" value="1"/>
</dbReference>
<proteinExistence type="inferred from homology"/>
<dbReference type="SUPFAM" id="SSF50447">
    <property type="entry name" value="Translation proteins"/>
    <property type="match status" value="2"/>
</dbReference>
<dbReference type="NCBIfam" id="TIGR00487">
    <property type="entry name" value="IF-2"/>
    <property type="match status" value="1"/>
</dbReference>
<dbReference type="FunFam" id="2.40.30.10:FF:000054">
    <property type="entry name" value="Translation initiation factor IF-2"/>
    <property type="match status" value="1"/>
</dbReference>
<feature type="region of interest" description="Disordered" evidence="13">
    <location>
        <begin position="201"/>
        <end position="268"/>
    </location>
</feature>
<dbReference type="PANTHER" id="PTHR43381:SF5">
    <property type="entry name" value="TR-TYPE G DOMAIN-CONTAINING PROTEIN"/>
    <property type="match status" value="1"/>
</dbReference>
<dbReference type="FunFam" id="3.40.50.10050:FF:000001">
    <property type="entry name" value="Translation initiation factor IF-2"/>
    <property type="match status" value="1"/>
</dbReference>
<dbReference type="Gene3D" id="2.40.30.10">
    <property type="entry name" value="Translation factors"/>
    <property type="match status" value="2"/>
</dbReference>
<evidence type="ECO:0000313" key="16">
    <source>
        <dbReference type="Proteomes" id="UP000614424"/>
    </source>
</evidence>
<evidence type="ECO:0000256" key="7">
    <source>
        <dbReference type="ARBA" id="ARBA00022917"/>
    </source>
</evidence>
<evidence type="ECO:0000313" key="15">
    <source>
        <dbReference type="EMBL" id="MBC8317903.1"/>
    </source>
</evidence>
<reference evidence="15 16" key="1">
    <citation type="submission" date="2020-08" db="EMBL/GenBank/DDBJ databases">
        <title>Bridging the membrane lipid divide: bacteria of the FCB group superphylum have the potential to synthesize archaeal ether lipids.</title>
        <authorList>
            <person name="Villanueva L."/>
            <person name="Von Meijenfeldt F.A.B."/>
            <person name="Westbye A.B."/>
            <person name="Yadav S."/>
            <person name="Hopmans E.C."/>
            <person name="Dutilh B.E."/>
            <person name="Sinninghe Damste J.S."/>
        </authorList>
    </citation>
    <scope>NUCLEOTIDE SEQUENCE [LARGE SCALE GENOMIC DNA]</scope>
    <source>
        <strain evidence="15">NIOZ-UU47</strain>
    </source>
</reference>
<dbReference type="Pfam" id="PF22042">
    <property type="entry name" value="EF-G_D2"/>
    <property type="match status" value="1"/>
</dbReference>
<evidence type="ECO:0000256" key="3">
    <source>
        <dbReference type="ARBA" id="ARBA00020675"/>
    </source>
</evidence>
<dbReference type="SUPFAM" id="SSF52156">
    <property type="entry name" value="Initiation factor IF2/eIF5b, domain 3"/>
    <property type="match status" value="1"/>
</dbReference>
<keyword evidence="7 10" id="KW-0648">Protein biosynthesis</keyword>
<dbReference type="InterPro" id="IPR004161">
    <property type="entry name" value="EFTu-like_2"/>
</dbReference>
<dbReference type="GO" id="GO:0003924">
    <property type="term" value="F:GTPase activity"/>
    <property type="evidence" value="ECO:0007669"/>
    <property type="project" value="UniProtKB-UniRule"/>
</dbReference>
<gene>
    <name evidence="10 15" type="primary">infB</name>
    <name evidence="15" type="ORF">H8E41_08340</name>
</gene>
<dbReference type="InterPro" id="IPR036925">
    <property type="entry name" value="TIF_IF2_dom3_sf"/>
</dbReference>
<feature type="region of interest" description="G-domain" evidence="10">
    <location>
        <begin position="424"/>
        <end position="572"/>
    </location>
</feature>
<evidence type="ECO:0000256" key="12">
    <source>
        <dbReference type="RuleBase" id="RU000645"/>
    </source>
</evidence>
<dbReference type="InterPro" id="IPR006847">
    <property type="entry name" value="IF2_N"/>
</dbReference>
<dbReference type="FunFam" id="3.40.50.300:FF:000019">
    <property type="entry name" value="Translation initiation factor IF-2"/>
    <property type="match status" value="1"/>
</dbReference>
<evidence type="ECO:0000256" key="6">
    <source>
        <dbReference type="ARBA" id="ARBA00022741"/>
    </source>
</evidence>
<dbReference type="GO" id="GO:0003743">
    <property type="term" value="F:translation initiation factor activity"/>
    <property type="evidence" value="ECO:0007669"/>
    <property type="project" value="UniProtKB-UniRule"/>
</dbReference>
<dbReference type="SUPFAM" id="SSF52540">
    <property type="entry name" value="P-loop containing nucleoside triphosphate hydrolases"/>
    <property type="match status" value="1"/>
</dbReference>
<dbReference type="InterPro" id="IPR009000">
    <property type="entry name" value="Transl_B-barrel_sf"/>
</dbReference>
<dbReference type="NCBIfam" id="TIGR00231">
    <property type="entry name" value="small_GTP"/>
    <property type="match status" value="1"/>
</dbReference>
<comment type="function">
    <text evidence="9 10 11">One of the essential components for the initiation of protein synthesis. Protects formylmethionyl-tRNA from spontaneous hydrolysis and promotes its binding to the 30S ribosomal subunits. Also involved in the hydrolysis of GTP during the formation of the 70S ribosomal complex.</text>
</comment>
<evidence type="ECO:0000256" key="2">
    <source>
        <dbReference type="ARBA" id="ARBA00007733"/>
    </source>
</evidence>
<comment type="caution">
    <text evidence="15">The sequence shown here is derived from an EMBL/GenBank/DDBJ whole genome shotgun (WGS) entry which is preliminary data.</text>
</comment>
<dbReference type="Pfam" id="PF04760">
    <property type="entry name" value="IF2_N"/>
    <property type="match status" value="2"/>
</dbReference>
<dbReference type="InterPro" id="IPR053905">
    <property type="entry name" value="EF-G-like_DII"/>
</dbReference>
<evidence type="ECO:0000256" key="13">
    <source>
        <dbReference type="SAM" id="MobiDB-lite"/>
    </source>
</evidence>
<evidence type="ECO:0000256" key="11">
    <source>
        <dbReference type="RuleBase" id="RU000644"/>
    </source>
</evidence>
<keyword evidence="5 10" id="KW-0396">Initiation factor</keyword>
<dbReference type="GO" id="GO:0005525">
    <property type="term" value="F:GTP binding"/>
    <property type="evidence" value="ECO:0007669"/>
    <property type="project" value="UniProtKB-KW"/>
</dbReference>
<dbReference type="InterPro" id="IPR044145">
    <property type="entry name" value="IF2_II"/>
</dbReference>
<dbReference type="InterPro" id="IPR023115">
    <property type="entry name" value="TIF_IF2_dom3"/>
</dbReference>
<feature type="binding site" evidence="10">
    <location>
        <begin position="430"/>
        <end position="437"/>
    </location>
    <ligand>
        <name>GTP</name>
        <dbReference type="ChEBI" id="CHEBI:37565"/>
    </ligand>
</feature>
<dbReference type="HAMAP" id="MF_00100_B">
    <property type="entry name" value="IF_2_B"/>
    <property type="match status" value="1"/>
</dbReference>
<organism evidence="15 16">
    <name type="scientific">Candidatus Desulfobia pelagia</name>
    <dbReference type="NCBI Taxonomy" id="2841692"/>
    <lineage>
        <taxon>Bacteria</taxon>
        <taxon>Pseudomonadati</taxon>
        <taxon>Thermodesulfobacteriota</taxon>
        <taxon>Desulfobulbia</taxon>
        <taxon>Desulfobulbales</taxon>
        <taxon>Desulfobulbaceae</taxon>
        <taxon>Candidatus Desulfobia</taxon>
    </lineage>
</organism>
<dbReference type="PANTHER" id="PTHR43381">
    <property type="entry name" value="TRANSLATION INITIATION FACTOR IF-2-RELATED"/>
    <property type="match status" value="1"/>
</dbReference>
<dbReference type="GO" id="GO:0005829">
    <property type="term" value="C:cytosol"/>
    <property type="evidence" value="ECO:0007669"/>
    <property type="project" value="TreeGrafter"/>
</dbReference>
<evidence type="ECO:0000259" key="14">
    <source>
        <dbReference type="PROSITE" id="PS51722"/>
    </source>
</evidence>
<sequence>MSGKIRVYELAKEAGVESKVLTAQLMEQGYDVKAYNSTLDEDVAEEIRQKLGVRETKVEEKRIEKKGRTTIIRRRRTAVVEEIQDEAPVLEAKEEPVEDAEKRPLKETEEKQEEEIAEETVKVEETVAVEETAEVETAAAPVGEPIIEAKEPVAPEVPPEQEIKEEAGEGIEAPAEAVSDEQPQEVKVEVKKVKKSAPVLKPKELPKRKKQISKIVGMTNIPLPVQEERPRPKRAERPKRPVAAVKTTTDKNAAADDGKGKAKGKKAKRFVKFSTEPEDVRGKKGAKRKGQVDIDAEELAKFSGRVGGGVRFGRGGRGVPRKKKKESTQQEASETKAIKKRIKVFRTISVGDFAHRMGVKANEVIAKLMGLGVMATLNQALDVDTATLVASDFGFEIEQGATDEQTILHLEETESGGNEMPRPPVVTVMGHVDHGKTSILDAIRNTDVAAGEAGGITQHIGAHYVRSPKGDLVFLDTPGHAAFTEMRSRGAQVTDVVVLVVAADDGVMDQTKEAINHARAAGVPILVAVNKIDKDDADPSRVQRELAELNLIPEDWGGDTIFCETSAKQGIGISELVENILLQTEILELKADPDRRAKGWVIEAQLHKGRGAVATVLVQHGTLRVGDHLVIGQFYGKVRSLTDDKGRTMKEAGPAIPVEVQGLSGVPRAGDEFMAVPDEKTAKTISQQRQLRNRESELAIGSKISLDNLFEKLQEGEMKELRVILRSDVQGTLEAFAKSIEELSTDEIKVKILHSGTGTIIESDILLAAASDALIIGFNVRPSAKVSDLAKTENVDLRFYDVIYHALDDIKKAMVGMLDPTFVEKVIGSAEVRQTFHVPKIGTIAGSYVTTGKIDRNGRIRLMRDGVIIYTGKISSLRRFKDDAREVQSGYECGIGIENYNDIKIGDQFEVFVMEEKAGVL</sequence>
<feature type="compositionally biased region" description="Basic and acidic residues" evidence="13">
    <location>
        <begin position="91"/>
        <end position="109"/>
    </location>
</feature>
<dbReference type="InterPro" id="IPR015760">
    <property type="entry name" value="TIF_IF2"/>
</dbReference>
<dbReference type="PROSITE" id="PS51722">
    <property type="entry name" value="G_TR_2"/>
    <property type="match status" value="1"/>
</dbReference>
<evidence type="ECO:0000256" key="9">
    <source>
        <dbReference type="ARBA" id="ARBA00025162"/>
    </source>
</evidence>
<feature type="region of interest" description="Disordered" evidence="13">
    <location>
        <begin position="90"/>
        <end position="159"/>
    </location>
</feature>
<keyword evidence="8 10" id="KW-0342">GTP-binding</keyword>
<evidence type="ECO:0000256" key="4">
    <source>
        <dbReference type="ARBA" id="ARBA00022490"/>
    </source>
</evidence>
<dbReference type="Pfam" id="PF00009">
    <property type="entry name" value="GTP_EFTU"/>
    <property type="match status" value="1"/>
</dbReference>
<dbReference type="CDD" id="cd03702">
    <property type="entry name" value="IF2_mtIF2_II"/>
    <property type="match status" value="1"/>
</dbReference>
<protein>
    <recommendedName>
        <fullName evidence="3 10">Translation initiation factor IF-2</fullName>
    </recommendedName>
</protein>
<evidence type="ECO:0000256" key="1">
    <source>
        <dbReference type="ARBA" id="ARBA00004496"/>
    </source>
</evidence>
<feature type="domain" description="Tr-type G" evidence="14">
    <location>
        <begin position="421"/>
        <end position="588"/>
    </location>
</feature>
<dbReference type="AlphaFoldDB" id="A0A8J6TFV9"/>
<feature type="binding site" evidence="10">
    <location>
        <begin position="476"/>
        <end position="480"/>
    </location>
    <ligand>
        <name>GTP</name>
        <dbReference type="ChEBI" id="CHEBI:37565"/>
    </ligand>
</feature>
<dbReference type="Pfam" id="PF03144">
    <property type="entry name" value="GTP_EFTU_D2"/>
    <property type="match status" value="1"/>
</dbReference>
<dbReference type="InterPro" id="IPR005225">
    <property type="entry name" value="Small_GTP-bd"/>
</dbReference>
<keyword evidence="6 10" id="KW-0547">Nucleotide-binding</keyword>
<evidence type="ECO:0000256" key="8">
    <source>
        <dbReference type="ARBA" id="ARBA00023134"/>
    </source>
</evidence>
<dbReference type="Proteomes" id="UP000614424">
    <property type="component" value="Unassembled WGS sequence"/>
</dbReference>
<feature type="compositionally biased region" description="Basic and acidic residues" evidence="13">
    <location>
        <begin position="226"/>
        <end position="239"/>
    </location>
</feature>
<dbReference type="Gene3D" id="1.10.10.2480">
    <property type="match status" value="1"/>
</dbReference>
<dbReference type="FunFam" id="2.40.30.10:FF:000008">
    <property type="entry name" value="Translation initiation factor IF-2"/>
    <property type="match status" value="1"/>
</dbReference>
<name>A0A8J6TFV9_9BACT</name>
<feature type="binding site" evidence="10">
    <location>
        <begin position="530"/>
        <end position="533"/>
    </location>
    <ligand>
        <name>GTP</name>
        <dbReference type="ChEBI" id="CHEBI:37565"/>
    </ligand>
</feature>